<evidence type="ECO:0000256" key="11">
    <source>
        <dbReference type="ARBA" id="ARBA00048841"/>
    </source>
</evidence>
<dbReference type="InterPro" id="IPR005106">
    <property type="entry name" value="Asp/hSer_DH_NAD-bd"/>
</dbReference>
<evidence type="ECO:0000256" key="9">
    <source>
        <dbReference type="ARBA" id="ARBA00023053"/>
    </source>
</evidence>
<dbReference type="PANTHER" id="PTHR43331:SF1">
    <property type="entry name" value="HOMOSERINE DEHYDROGENASE"/>
    <property type="match status" value="1"/>
</dbReference>
<evidence type="ECO:0000256" key="1">
    <source>
        <dbReference type="ARBA" id="ARBA00005056"/>
    </source>
</evidence>
<evidence type="ECO:0000259" key="18">
    <source>
        <dbReference type="Pfam" id="PF03447"/>
    </source>
</evidence>
<dbReference type="EMBL" id="CAJEWE010000010">
    <property type="protein sequence ID" value="CAD2076728.1"/>
    <property type="molecule type" value="Genomic_DNA"/>
</dbReference>
<accession>A0A6V7RFY6</accession>
<protein>
    <recommendedName>
        <fullName evidence="5 12">Homoserine dehydrogenase</fullName>
        <shortName evidence="12">HDH</shortName>
        <ecNumber evidence="4 12">1.1.1.3</ecNumber>
    </recommendedName>
</protein>
<evidence type="ECO:0000313" key="19">
    <source>
        <dbReference type="EMBL" id="CAD2076728.1"/>
    </source>
</evidence>
<keyword evidence="10 12" id="KW-0486">Methionine biosynthesis</keyword>
<keyword evidence="7 12" id="KW-0791">Threonine biosynthesis</keyword>
<evidence type="ECO:0000256" key="6">
    <source>
        <dbReference type="ARBA" id="ARBA00022605"/>
    </source>
</evidence>
<dbReference type="PANTHER" id="PTHR43331">
    <property type="entry name" value="HOMOSERINE DEHYDROGENASE"/>
    <property type="match status" value="1"/>
</dbReference>
<feature type="domain" description="Homoserine dehydrogenase catalytic" evidence="17">
    <location>
        <begin position="133"/>
        <end position="310"/>
    </location>
</feature>
<evidence type="ECO:0000256" key="2">
    <source>
        <dbReference type="ARBA" id="ARBA00005062"/>
    </source>
</evidence>
<evidence type="ECO:0000256" key="16">
    <source>
        <dbReference type="RuleBase" id="RU004171"/>
    </source>
</evidence>
<comment type="caution">
    <text evidence="19">The sequence shown here is derived from an EMBL/GenBank/DDBJ whole genome shotgun (WGS) entry which is preliminary data.</text>
</comment>
<organism evidence="19 20">
    <name type="scientific">Phocicoccus schoeneichii</name>
    <dbReference type="NCBI Taxonomy" id="1812261"/>
    <lineage>
        <taxon>Bacteria</taxon>
        <taxon>Bacillati</taxon>
        <taxon>Bacillota</taxon>
        <taxon>Bacilli</taxon>
        <taxon>Bacillales</taxon>
        <taxon>Salinicoccaceae</taxon>
        <taxon>Phocicoccus</taxon>
    </lineage>
</organism>
<dbReference type="EC" id="1.1.1.3" evidence="4 12"/>
<comment type="pathway">
    <text evidence="1 15">Amino-acid biosynthesis; L-threonine biosynthesis; L-threonine from L-aspartate: step 3/5.</text>
</comment>
<dbReference type="NCBIfam" id="NF004976">
    <property type="entry name" value="PRK06349.1"/>
    <property type="match status" value="1"/>
</dbReference>
<dbReference type="InterPro" id="IPR001342">
    <property type="entry name" value="HDH_cat"/>
</dbReference>
<dbReference type="FunFam" id="3.30.360.10:FF:000005">
    <property type="entry name" value="Homoserine dehydrogenase"/>
    <property type="match status" value="1"/>
</dbReference>
<evidence type="ECO:0000256" key="3">
    <source>
        <dbReference type="ARBA" id="ARBA00006753"/>
    </source>
</evidence>
<dbReference type="GO" id="GO:0009086">
    <property type="term" value="P:methionine biosynthetic process"/>
    <property type="evidence" value="ECO:0007669"/>
    <property type="project" value="UniProtKB-KW"/>
</dbReference>
<evidence type="ECO:0000256" key="12">
    <source>
        <dbReference type="PIRNR" id="PIRNR036497"/>
    </source>
</evidence>
<sequence>MKLLMLGLGTVGSGVIKILESNKDKITRKMGNTITVTHAYVKDIKKERDVDVSNIELTDDIDIAKHLDVDMVVEVMGSINETKEIVAHFLGKKVPVVTANKDMLAVYIDELENIADKNNVQFKYEAAVAGSIPIIRTIETSFNSNEITRVMGILNGTTNFILSEMGKHNSYKDALEEATRLGYAEQDPTNDVDGIDASRKIVLLARLAFNMSLILDEVDVRGIRDIDTVDIKNLEDEGYKVKLVGDAERVGREVFVSVAPKAFKTSHILANTNGSMNGVFLKGNAFNDAFMYGPGAGSLETASAVVSDIINAYNEEPNYDIPTTKARIHKKMSEKEFYVRTAEGYTFIQAHEGQLQKDNTVLQYFELVGD</sequence>
<dbReference type="UniPathway" id="UPA00051">
    <property type="reaction ID" value="UER00465"/>
</dbReference>
<comment type="catalytic activity">
    <reaction evidence="11">
        <text>L-homoserine + NADP(+) = L-aspartate 4-semialdehyde + NADPH + H(+)</text>
        <dbReference type="Rhea" id="RHEA:15761"/>
        <dbReference type="ChEBI" id="CHEBI:15378"/>
        <dbReference type="ChEBI" id="CHEBI:57476"/>
        <dbReference type="ChEBI" id="CHEBI:57783"/>
        <dbReference type="ChEBI" id="CHEBI:58349"/>
        <dbReference type="ChEBI" id="CHEBI:537519"/>
        <dbReference type="EC" id="1.1.1.3"/>
    </reaction>
    <physiologicalReaction direction="right-to-left" evidence="11">
        <dbReference type="Rhea" id="RHEA:15763"/>
    </physiologicalReaction>
</comment>
<dbReference type="Gene3D" id="3.40.50.720">
    <property type="entry name" value="NAD(P)-binding Rossmann-like Domain"/>
    <property type="match status" value="1"/>
</dbReference>
<proteinExistence type="inferred from homology"/>
<comment type="pathway">
    <text evidence="2 15">Amino-acid biosynthesis; L-methionine biosynthesis via de novo pathway; L-homoserine from L-aspartate: step 3/3.</text>
</comment>
<dbReference type="InterPro" id="IPR036291">
    <property type="entry name" value="NAD(P)-bd_dom_sf"/>
</dbReference>
<dbReference type="SUPFAM" id="SSF51735">
    <property type="entry name" value="NAD(P)-binding Rossmann-fold domains"/>
    <property type="match status" value="1"/>
</dbReference>
<dbReference type="Pfam" id="PF00742">
    <property type="entry name" value="Homoserine_dh"/>
    <property type="match status" value="1"/>
</dbReference>
<evidence type="ECO:0000256" key="15">
    <source>
        <dbReference type="RuleBase" id="RU000579"/>
    </source>
</evidence>
<evidence type="ECO:0000259" key="17">
    <source>
        <dbReference type="Pfam" id="PF00742"/>
    </source>
</evidence>
<dbReference type="AlphaFoldDB" id="A0A6V7RFY6"/>
<feature type="binding site" evidence="14">
    <location>
        <position position="185"/>
    </location>
    <ligand>
        <name>L-homoserine</name>
        <dbReference type="ChEBI" id="CHEBI:57476"/>
    </ligand>
</feature>
<comment type="similarity">
    <text evidence="3 12 16">Belongs to the homoserine dehydrogenase family.</text>
</comment>
<evidence type="ECO:0000256" key="4">
    <source>
        <dbReference type="ARBA" id="ARBA00013213"/>
    </source>
</evidence>
<feature type="active site" description="Proton donor" evidence="13">
    <location>
        <position position="200"/>
    </location>
</feature>
<dbReference type="PIRSF" id="PIRSF036497">
    <property type="entry name" value="HDH_short"/>
    <property type="match status" value="1"/>
</dbReference>
<keyword evidence="6 12" id="KW-0028">Amino-acid biosynthesis</keyword>
<evidence type="ECO:0000256" key="7">
    <source>
        <dbReference type="ARBA" id="ARBA00022697"/>
    </source>
</evidence>
<evidence type="ECO:0000256" key="10">
    <source>
        <dbReference type="ARBA" id="ARBA00023167"/>
    </source>
</evidence>
<dbReference type="InterPro" id="IPR019811">
    <property type="entry name" value="HDH_CS"/>
</dbReference>
<gene>
    <name evidence="19" type="primary">hom</name>
    <name evidence="19" type="ORF">JEOSCH030_01134</name>
</gene>
<dbReference type="GO" id="GO:0004412">
    <property type="term" value="F:homoserine dehydrogenase activity"/>
    <property type="evidence" value="ECO:0007669"/>
    <property type="project" value="UniProtKB-EC"/>
</dbReference>
<evidence type="ECO:0000256" key="5">
    <source>
        <dbReference type="ARBA" id="ARBA00013376"/>
    </source>
</evidence>
<name>A0A6V7RFY6_9BACL</name>
<dbReference type="InterPro" id="IPR022697">
    <property type="entry name" value="HDH_short"/>
</dbReference>
<feature type="binding site" evidence="14">
    <location>
        <position position="101"/>
    </location>
    <ligand>
        <name>NADPH</name>
        <dbReference type="ChEBI" id="CHEBI:57783"/>
    </ligand>
</feature>
<dbReference type="Gene3D" id="3.30.360.10">
    <property type="entry name" value="Dihydrodipicolinate Reductase, domain 2"/>
    <property type="match status" value="1"/>
</dbReference>
<dbReference type="PROSITE" id="PS01042">
    <property type="entry name" value="HOMOSER_DHGENASE"/>
    <property type="match status" value="1"/>
</dbReference>
<dbReference type="UniPathway" id="UPA00050">
    <property type="reaction ID" value="UER00063"/>
</dbReference>
<keyword evidence="20" id="KW-1185">Reference proteome</keyword>
<dbReference type="GO" id="GO:0009088">
    <property type="term" value="P:threonine biosynthetic process"/>
    <property type="evidence" value="ECO:0007669"/>
    <property type="project" value="UniProtKB-UniPathway"/>
</dbReference>
<dbReference type="GO" id="GO:0050661">
    <property type="term" value="F:NADP binding"/>
    <property type="evidence" value="ECO:0007669"/>
    <property type="project" value="InterPro"/>
</dbReference>
<keyword evidence="8 12" id="KW-0560">Oxidoreductase</keyword>
<evidence type="ECO:0000313" key="20">
    <source>
        <dbReference type="Proteomes" id="UP000521032"/>
    </source>
</evidence>
<evidence type="ECO:0000256" key="13">
    <source>
        <dbReference type="PIRSR" id="PIRSR036497-1"/>
    </source>
</evidence>
<dbReference type="SUPFAM" id="SSF55347">
    <property type="entry name" value="Glyceraldehyde-3-phosphate dehydrogenase-like, C-terminal domain"/>
    <property type="match status" value="1"/>
</dbReference>
<keyword evidence="12 14" id="KW-0521">NADP</keyword>
<dbReference type="Pfam" id="PF03447">
    <property type="entry name" value="NAD_binding_3"/>
    <property type="match status" value="1"/>
</dbReference>
<keyword evidence="9" id="KW-0915">Sodium</keyword>
<dbReference type="Proteomes" id="UP000521032">
    <property type="component" value="Unassembled WGS sequence"/>
</dbReference>
<dbReference type="RefSeq" id="WP_186087435.1">
    <property type="nucleotide sequence ID" value="NZ_BMDB01000001.1"/>
</dbReference>
<feature type="domain" description="Aspartate/homoserine dehydrogenase NAD-binding" evidence="18">
    <location>
        <begin position="7"/>
        <end position="125"/>
    </location>
</feature>
<evidence type="ECO:0000256" key="14">
    <source>
        <dbReference type="PIRSR" id="PIRSR036497-2"/>
    </source>
</evidence>
<evidence type="ECO:0000256" key="8">
    <source>
        <dbReference type="ARBA" id="ARBA00023002"/>
    </source>
</evidence>
<reference evidence="19 20" key="1">
    <citation type="submission" date="2020-07" db="EMBL/GenBank/DDBJ databases">
        <authorList>
            <person name="Criscuolo A."/>
        </authorList>
    </citation>
    <scope>NUCLEOTIDE SEQUENCE [LARGE SCALE GENOMIC DNA]</scope>
    <source>
        <strain evidence="20">CIP 111030</strain>
    </source>
</reference>
<feature type="binding site" evidence="14">
    <location>
        <begin position="7"/>
        <end position="12"/>
    </location>
    <ligand>
        <name>NADP(+)</name>
        <dbReference type="ChEBI" id="CHEBI:58349"/>
    </ligand>
</feature>